<dbReference type="OrthoDB" id="1881at2759"/>
<dbReference type="Gene3D" id="2.60.40.2440">
    <property type="entry name" value="Carbohydrate binding type-21 domain"/>
    <property type="match status" value="1"/>
</dbReference>
<accession>A0A401S870</accession>
<dbReference type="EMBL" id="BEZZ01000127">
    <property type="protein sequence ID" value="GCC26540.1"/>
    <property type="molecule type" value="Genomic_DNA"/>
</dbReference>
<dbReference type="GO" id="GO:2001069">
    <property type="term" value="F:glycogen binding"/>
    <property type="evidence" value="ECO:0007669"/>
    <property type="project" value="TreeGrafter"/>
</dbReference>
<dbReference type="Proteomes" id="UP000287033">
    <property type="component" value="Unassembled WGS sequence"/>
</dbReference>
<protein>
    <recommendedName>
        <fullName evidence="3">CBM21 domain-containing protein</fullName>
    </recommendedName>
</protein>
<keyword evidence="2" id="KW-0472">Membrane</keyword>
<dbReference type="GO" id="GO:0005979">
    <property type="term" value="P:regulation of glycogen biosynthetic process"/>
    <property type="evidence" value="ECO:0007669"/>
    <property type="project" value="TreeGrafter"/>
</dbReference>
<gene>
    <name evidence="4" type="ORF">chiPu_0004957</name>
</gene>
<comment type="caution">
    <text evidence="4">The sequence shown here is derived from an EMBL/GenBank/DDBJ whole genome shotgun (WGS) entry which is preliminary data.</text>
</comment>
<dbReference type="OMA" id="WLYCEGE"/>
<evidence type="ECO:0000313" key="5">
    <source>
        <dbReference type="Proteomes" id="UP000287033"/>
    </source>
</evidence>
<dbReference type="PROSITE" id="PS51159">
    <property type="entry name" value="CBM21"/>
    <property type="match status" value="1"/>
</dbReference>
<feature type="compositionally biased region" description="Polar residues" evidence="1">
    <location>
        <begin position="425"/>
        <end position="438"/>
    </location>
</feature>
<name>A0A401S870_CHIPU</name>
<dbReference type="Pfam" id="PF03370">
    <property type="entry name" value="CBM_21"/>
    <property type="match status" value="1"/>
</dbReference>
<proteinExistence type="predicted"/>
<feature type="transmembrane region" description="Helical" evidence="2">
    <location>
        <begin position="1320"/>
        <end position="1351"/>
    </location>
</feature>
<keyword evidence="2" id="KW-0812">Transmembrane</keyword>
<organism evidence="4 5">
    <name type="scientific">Chiloscyllium punctatum</name>
    <name type="common">Brownbanded bambooshark</name>
    <name type="synonym">Hemiscyllium punctatum</name>
    <dbReference type="NCBI Taxonomy" id="137246"/>
    <lineage>
        <taxon>Eukaryota</taxon>
        <taxon>Metazoa</taxon>
        <taxon>Chordata</taxon>
        <taxon>Craniata</taxon>
        <taxon>Vertebrata</taxon>
        <taxon>Chondrichthyes</taxon>
        <taxon>Elasmobranchii</taxon>
        <taxon>Galeomorphii</taxon>
        <taxon>Galeoidea</taxon>
        <taxon>Orectolobiformes</taxon>
        <taxon>Hemiscylliidae</taxon>
        <taxon>Chiloscyllium</taxon>
    </lineage>
</organism>
<evidence type="ECO:0000259" key="3">
    <source>
        <dbReference type="PROSITE" id="PS51159"/>
    </source>
</evidence>
<dbReference type="InterPro" id="IPR038175">
    <property type="entry name" value="CBM21_dom_sf"/>
</dbReference>
<dbReference type="STRING" id="137246.A0A401S870"/>
<dbReference type="InterPro" id="IPR050782">
    <property type="entry name" value="PP1_regulatory_subunit_3"/>
</dbReference>
<feature type="region of interest" description="Disordered" evidence="1">
    <location>
        <begin position="262"/>
        <end position="297"/>
    </location>
</feature>
<evidence type="ECO:0000256" key="1">
    <source>
        <dbReference type="SAM" id="MobiDB-lite"/>
    </source>
</evidence>
<feature type="domain" description="CBM21" evidence="3">
    <location>
        <begin position="122"/>
        <end position="232"/>
    </location>
</feature>
<sequence>MESADKVPNQHFAVSLLGLPAEDDVFAEDEETNEIWIKPKSSPLPRRRSSSSDEGPEPPPTPNRKVSFADAFGLELVSVREFDKWDLPTGTLGGELPGDRLPLEECLLLPLFELPFSPDDLMQKLYTQKVELESTEFPPGTTCMKGLIRVLNISYEKLVYVRMTLNHWESYYDILADYVADSCDGETDQFIFKISLVPPYLKDGAKIEFAIRYETPGAVYWANNDHKNYVVLCHKKSDPNTNGKSPEELDDRNLKSCLKTSYSKENLETPDDDGYTVGQSTKDTAQQENKETPLEMNKLMQLNTKSIFDDNPEQKEERSKQLLDTQVNSPFHISLTSPRGQETDLTLVEGSHAHILEEQEQNASKASESPVNQQNDLEVEHKFAGVSNFIANEEKQEKELTWVRIQLDSNKNTSSWPAQSHEECSTQQTESVNFPVSNDNRMTKSSMLFYDEADLLHESCLPVCQVRDELVTSHGSDTSAKSGPELNSFSGNRDSVFANNMQDKVIIQGAIDKCDKLLNNTQNPIQFQRESMGAENESGENDYLTDNTVAISESESTSVSAVCTNTDLESESGRKSSTPHGSILSKEKMVCRVKANDTQEPPRYYSKVEKLEDVQHGNDFSTKSNLTNQEAENMQEQISIKHDFKVSDLLEVTKHSKIGKEMVIKYEVAANEESSCDVCSNNKTIDKNTVGVMEFMQHTDTHSDSDNRKYQNTGKEFGTCLQTIPSKQLEFAPVLNIETATIPAEIPKQQGSLKEEKYQDPCEVDDILTQSREIDSTKEDIINEQNKNKIPASQIAELSTSAPSCVLADTVVKEAIEAALFEISGDEGRGTTLVSQKEKATQNVPSEDQFSMSTQEGSISFHEQPSKIHNAHEQIAKDVSQLGEYITETNTVCVQMGKDARDASQKNSEVAASTINLLTKTSVPILEDTKSPDASFNYSQSSEATHKLTADFQVESQSEAKIAEVGQDVADSVKVFPNFQEEAGGRISSKITETSEKIPENIFASSDLKITDNYEVKQTHTEVVKELASNMTELPEEKVHCHEREKNTDFIQHCHISELGFKQNSSAPDLKGSTEVGKTEHKGEEALSINTILQHYGGTNEPRAMGFTQSHKFTMSKAVKEAVPVPGQIVVEGADDETNIENEAVDKQKCGAANEVIMDIERERADIDSESVGAHYLKNVEMCHDTQLLQVNESKNQNAVRPKNIAKFGSSPYISSDTTEKKMPPQNPEQSSHHKYIGPVILISKPIEGDEEKITNSDISSNVHSCSERLEFEECNEKIFENEHASEAYDGDVKSEELRFQSEPFADEVNLKNTVWKVCYFVLFIVFLVTVYHYDFIGCFALYIFSLYWLYCEGETNDSVKKE</sequence>
<evidence type="ECO:0000256" key="2">
    <source>
        <dbReference type="SAM" id="Phobius"/>
    </source>
</evidence>
<dbReference type="InterPro" id="IPR005036">
    <property type="entry name" value="CBM21_dom"/>
</dbReference>
<dbReference type="GO" id="GO:0008157">
    <property type="term" value="F:protein phosphatase 1 binding"/>
    <property type="evidence" value="ECO:0007669"/>
    <property type="project" value="TreeGrafter"/>
</dbReference>
<keyword evidence="2" id="KW-1133">Transmembrane helix</keyword>
<feature type="region of interest" description="Disordered" evidence="1">
    <location>
        <begin position="1207"/>
        <end position="1232"/>
    </location>
</feature>
<feature type="region of interest" description="Disordered" evidence="1">
    <location>
        <begin position="411"/>
        <end position="438"/>
    </location>
</feature>
<dbReference type="PANTHER" id="PTHR12307">
    <property type="entry name" value="PROTEIN PHOSPHATASE 1 REGULATORY SUBUNIT"/>
    <property type="match status" value="1"/>
</dbReference>
<dbReference type="CDD" id="cd22255">
    <property type="entry name" value="PBD_PPP1R3A"/>
    <property type="match status" value="1"/>
</dbReference>
<reference evidence="4 5" key="1">
    <citation type="journal article" date="2018" name="Nat. Ecol. Evol.">
        <title>Shark genomes provide insights into elasmobranch evolution and the origin of vertebrates.</title>
        <authorList>
            <person name="Hara Y"/>
            <person name="Yamaguchi K"/>
            <person name="Onimaru K"/>
            <person name="Kadota M"/>
            <person name="Koyanagi M"/>
            <person name="Keeley SD"/>
            <person name="Tatsumi K"/>
            <person name="Tanaka K"/>
            <person name="Motone F"/>
            <person name="Kageyama Y"/>
            <person name="Nozu R"/>
            <person name="Adachi N"/>
            <person name="Nishimura O"/>
            <person name="Nakagawa R"/>
            <person name="Tanegashima C"/>
            <person name="Kiyatake I"/>
            <person name="Matsumoto R"/>
            <person name="Murakumo K"/>
            <person name="Nishida K"/>
            <person name="Terakita A"/>
            <person name="Kuratani S"/>
            <person name="Sato K"/>
            <person name="Hyodo S Kuraku.S."/>
        </authorList>
    </citation>
    <scope>NUCLEOTIDE SEQUENCE [LARGE SCALE GENOMIC DNA]</scope>
</reference>
<evidence type="ECO:0000313" key="4">
    <source>
        <dbReference type="EMBL" id="GCC26540.1"/>
    </source>
</evidence>
<keyword evidence="5" id="KW-1185">Reference proteome</keyword>
<feature type="compositionally biased region" description="Polar residues" evidence="1">
    <location>
        <begin position="277"/>
        <end position="287"/>
    </location>
</feature>
<dbReference type="GO" id="GO:0000164">
    <property type="term" value="C:protein phosphatase type 1 complex"/>
    <property type="evidence" value="ECO:0007669"/>
    <property type="project" value="TreeGrafter"/>
</dbReference>
<dbReference type="PANTHER" id="PTHR12307:SF2">
    <property type="entry name" value="PROTEIN PHOSPHATASE 1 REGULATORY SUBUNIT 3A"/>
    <property type="match status" value="1"/>
</dbReference>
<feature type="region of interest" description="Disordered" evidence="1">
    <location>
        <begin position="30"/>
        <end position="65"/>
    </location>
</feature>